<dbReference type="EMBL" id="JYDI01000964">
    <property type="protein sequence ID" value="KRY43692.1"/>
    <property type="molecule type" value="Genomic_DNA"/>
</dbReference>
<proteinExistence type="predicted"/>
<organism evidence="1 2">
    <name type="scientific">Trichinella britovi</name>
    <name type="common">Parasitic roundworm</name>
    <dbReference type="NCBI Taxonomy" id="45882"/>
    <lineage>
        <taxon>Eukaryota</taxon>
        <taxon>Metazoa</taxon>
        <taxon>Ecdysozoa</taxon>
        <taxon>Nematoda</taxon>
        <taxon>Enoplea</taxon>
        <taxon>Dorylaimia</taxon>
        <taxon>Trichinellida</taxon>
        <taxon>Trichinellidae</taxon>
        <taxon>Trichinella</taxon>
    </lineage>
</organism>
<accession>A0A0V1C3Q2</accession>
<sequence length="45" mass="5416">MWHPELVKSFESTATNHEKRRCRYCSALVVHFPVLRYKHVLSVYP</sequence>
<dbReference type="AlphaFoldDB" id="A0A0V1C3Q2"/>
<protein>
    <submittedName>
        <fullName evidence="1">Uncharacterized protein</fullName>
    </submittedName>
</protein>
<reference evidence="1 2" key="1">
    <citation type="submission" date="2015-01" db="EMBL/GenBank/DDBJ databases">
        <title>Evolution of Trichinella species and genotypes.</title>
        <authorList>
            <person name="Korhonen P.K."/>
            <person name="Edoardo P."/>
            <person name="Giuseppe L.R."/>
            <person name="Gasser R.B."/>
        </authorList>
    </citation>
    <scope>NUCLEOTIDE SEQUENCE [LARGE SCALE GENOMIC DNA]</scope>
    <source>
        <strain evidence="1">ISS120</strain>
    </source>
</reference>
<dbReference type="Proteomes" id="UP000054653">
    <property type="component" value="Unassembled WGS sequence"/>
</dbReference>
<name>A0A0V1C3Q2_TRIBR</name>
<comment type="caution">
    <text evidence="1">The sequence shown here is derived from an EMBL/GenBank/DDBJ whole genome shotgun (WGS) entry which is preliminary data.</text>
</comment>
<gene>
    <name evidence="1" type="ORF">T03_3350</name>
</gene>
<keyword evidence="2" id="KW-1185">Reference proteome</keyword>
<evidence type="ECO:0000313" key="2">
    <source>
        <dbReference type="Proteomes" id="UP000054653"/>
    </source>
</evidence>
<evidence type="ECO:0000313" key="1">
    <source>
        <dbReference type="EMBL" id="KRY43692.1"/>
    </source>
</evidence>